<keyword evidence="2 5" id="KW-0717">Septation</keyword>
<feature type="compositionally biased region" description="Low complexity" evidence="6">
    <location>
        <begin position="56"/>
        <end position="68"/>
    </location>
</feature>
<dbReference type="GO" id="GO:0005737">
    <property type="term" value="C:cytoplasm"/>
    <property type="evidence" value="ECO:0007669"/>
    <property type="project" value="UniProtKB-SubCell"/>
</dbReference>
<dbReference type="GO" id="GO:0000917">
    <property type="term" value="P:division septum assembly"/>
    <property type="evidence" value="ECO:0007669"/>
    <property type="project" value="UniProtKB-KW"/>
</dbReference>
<gene>
    <name evidence="5" type="primary">sepF</name>
    <name evidence="7" type="ORF">HPC62_15690</name>
</gene>
<protein>
    <recommendedName>
        <fullName evidence="5">Cell division protein SepF</fullName>
    </recommendedName>
</protein>
<feature type="compositionally biased region" description="Pro residues" evidence="6">
    <location>
        <begin position="169"/>
        <end position="189"/>
    </location>
</feature>
<evidence type="ECO:0000256" key="5">
    <source>
        <dbReference type="HAMAP-Rule" id="MF_01197"/>
    </source>
</evidence>
<dbReference type="Proteomes" id="UP000505210">
    <property type="component" value="Chromosome"/>
</dbReference>
<evidence type="ECO:0000256" key="4">
    <source>
        <dbReference type="ARBA" id="ARBA00044936"/>
    </source>
</evidence>
<keyword evidence="5" id="KW-0963">Cytoplasm</keyword>
<evidence type="ECO:0000256" key="1">
    <source>
        <dbReference type="ARBA" id="ARBA00022618"/>
    </source>
</evidence>
<dbReference type="EMBL" id="CP053661">
    <property type="protein sequence ID" value="QKD83448.1"/>
    <property type="molecule type" value="Genomic_DNA"/>
</dbReference>
<comment type="subcellular location">
    <subcellularLocation>
        <location evidence="5">Cytoplasm</location>
    </subcellularLocation>
    <text evidence="5">Localizes to the division site, in a FtsZ-dependent manner.</text>
</comment>
<dbReference type="Gene3D" id="3.30.110.150">
    <property type="entry name" value="SepF-like protein"/>
    <property type="match status" value="1"/>
</dbReference>
<accession>A0A6M8BA84</accession>
<evidence type="ECO:0000256" key="2">
    <source>
        <dbReference type="ARBA" id="ARBA00023210"/>
    </source>
</evidence>
<evidence type="ECO:0000313" key="7">
    <source>
        <dbReference type="EMBL" id="QKD83448.1"/>
    </source>
</evidence>
<dbReference type="InterPro" id="IPR007561">
    <property type="entry name" value="Cell_div_SepF/SepF-rel"/>
</dbReference>
<dbReference type="Pfam" id="PF04472">
    <property type="entry name" value="SepF"/>
    <property type="match status" value="1"/>
</dbReference>
<proteinExistence type="inferred from homology"/>
<dbReference type="InterPro" id="IPR038594">
    <property type="entry name" value="SepF-like_sf"/>
</dbReference>
<dbReference type="PANTHER" id="PTHR35798:SF1">
    <property type="entry name" value="CELL DIVISION PROTEIN SEPF"/>
    <property type="match status" value="1"/>
</dbReference>
<keyword evidence="8" id="KW-1185">Reference proteome</keyword>
<sequence>MSFFQRIQDVFGLGEPYDDAEYEDLGYTAEDESYGYADAYPERVPPSSPPSRRRGGAAPNNAPNNVVGLPRAAGHQPEVVLMEPRSFEEIPQAVRALRERKSVILNLGLMEPDQAQRAADYVAGGAYAVDGHQERLGDHIFLFTPSFVQISSFTSMGRGDLPLGNLTYPPTPTPKSPPTSPPPWPGNAF</sequence>
<evidence type="ECO:0000256" key="3">
    <source>
        <dbReference type="ARBA" id="ARBA00023306"/>
    </source>
</evidence>
<comment type="subunit">
    <text evidence="5">Homodimer. Interacts with FtsZ.</text>
</comment>
<comment type="function">
    <text evidence="4 5">Cell division protein that is part of the divisome complex and is recruited early to the Z-ring. Probably stimulates Z-ring formation, perhaps through the cross-linking of FtsZ protofilaments. Its function overlaps with FtsA.</text>
</comment>
<feature type="region of interest" description="Disordered" evidence="6">
    <location>
        <begin position="164"/>
        <end position="189"/>
    </location>
</feature>
<evidence type="ECO:0000313" key="8">
    <source>
        <dbReference type="Proteomes" id="UP000505210"/>
    </source>
</evidence>
<comment type="similarity">
    <text evidence="5">Belongs to the SepF family.</text>
</comment>
<keyword evidence="3 5" id="KW-0131">Cell cycle</keyword>
<keyword evidence="1 5" id="KW-0132">Cell division</keyword>
<dbReference type="AlphaFoldDB" id="A0A6M8BA84"/>
<reference evidence="7 8" key="1">
    <citation type="submission" date="2020-05" db="EMBL/GenBank/DDBJ databases">
        <title>Complete genome sequence of of a novel Thermoleptolyngbya strain isolated from hot springs of Ganzi, Sichuan China.</title>
        <authorList>
            <person name="Tang J."/>
            <person name="Daroch M."/>
            <person name="Li L."/>
            <person name="Waleron K."/>
            <person name="Waleron M."/>
            <person name="Waleron M."/>
        </authorList>
    </citation>
    <scope>NUCLEOTIDE SEQUENCE [LARGE SCALE GENOMIC DNA]</scope>
    <source>
        <strain evidence="7 8">PKUAC-SCTA183</strain>
    </source>
</reference>
<name>A0A6M8BA84_9CYAN</name>
<dbReference type="HAMAP" id="MF_01197">
    <property type="entry name" value="SepF"/>
    <property type="match status" value="1"/>
</dbReference>
<dbReference type="RefSeq" id="WP_172357174.1">
    <property type="nucleotide sequence ID" value="NZ_CP053661.1"/>
</dbReference>
<organism evidence="7 8">
    <name type="scientific">Thermoleptolyngbya sichuanensis A183</name>
    <dbReference type="NCBI Taxonomy" id="2737172"/>
    <lineage>
        <taxon>Bacteria</taxon>
        <taxon>Bacillati</taxon>
        <taxon>Cyanobacteriota</taxon>
        <taxon>Cyanophyceae</taxon>
        <taxon>Oculatellales</taxon>
        <taxon>Oculatellaceae</taxon>
        <taxon>Thermoleptolyngbya</taxon>
        <taxon>Thermoleptolyngbya sichuanensis</taxon>
    </lineage>
</organism>
<dbReference type="KEGG" id="theu:HPC62_15690"/>
<evidence type="ECO:0000256" key="6">
    <source>
        <dbReference type="SAM" id="MobiDB-lite"/>
    </source>
</evidence>
<dbReference type="GO" id="GO:0043093">
    <property type="term" value="P:FtsZ-dependent cytokinesis"/>
    <property type="evidence" value="ECO:0007669"/>
    <property type="project" value="UniProtKB-UniRule"/>
</dbReference>
<dbReference type="PANTHER" id="PTHR35798">
    <property type="entry name" value="CELL DIVISION PROTEIN SEPF"/>
    <property type="match status" value="1"/>
</dbReference>
<dbReference type="InterPro" id="IPR023052">
    <property type="entry name" value="Cell_div_SepF"/>
</dbReference>
<feature type="region of interest" description="Disordered" evidence="6">
    <location>
        <begin position="34"/>
        <end position="70"/>
    </location>
</feature>